<dbReference type="Pfam" id="PF04499">
    <property type="entry name" value="SAPS"/>
    <property type="match status" value="1"/>
</dbReference>
<comment type="similarity">
    <text evidence="1">Belongs to the SAPS family.</text>
</comment>
<dbReference type="PANTHER" id="PTHR12634:SF8">
    <property type="entry name" value="FIERY MOUNTAIN, ISOFORM D"/>
    <property type="match status" value="1"/>
</dbReference>
<keyword evidence="5" id="KW-1185">Reference proteome</keyword>
<evidence type="ECO:0000256" key="2">
    <source>
        <dbReference type="ARBA" id="ARBA00023306"/>
    </source>
</evidence>
<feature type="compositionally biased region" description="Polar residues" evidence="3">
    <location>
        <begin position="732"/>
        <end position="750"/>
    </location>
</feature>
<gene>
    <name evidence="4" type="ORF">Cni_G21722</name>
</gene>
<evidence type="ECO:0000313" key="4">
    <source>
        <dbReference type="EMBL" id="WOL12953.1"/>
    </source>
</evidence>
<proteinExistence type="inferred from homology"/>
<dbReference type="EMBL" id="CP136896">
    <property type="protein sequence ID" value="WOL12953.1"/>
    <property type="molecule type" value="Genomic_DNA"/>
</dbReference>
<dbReference type="InterPro" id="IPR007587">
    <property type="entry name" value="SAPS"/>
</dbReference>
<keyword evidence="2" id="KW-0131">Cell cycle</keyword>
<dbReference type="AlphaFoldDB" id="A0AAQ3KTM5"/>
<dbReference type="GO" id="GO:0019903">
    <property type="term" value="F:protein phosphatase binding"/>
    <property type="evidence" value="ECO:0007669"/>
    <property type="project" value="InterPro"/>
</dbReference>
<dbReference type="GO" id="GO:0019888">
    <property type="term" value="F:protein phosphatase regulator activity"/>
    <property type="evidence" value="ECO:0007669"/>
    <property type="project" value="TreeGrafter"/>
</dbReference>
<evidence type="ECO:0000256" key="1">
    <source>
        <dbReference type="ARBA" id="ARBA00006180"/>
    </source>
</evidence>
<dbReference type="PANTHER" id="PTHR12634">
    <property type="entry name" value="SIT4 YEAST -ASSOCIATING PROTEIN-RELATED"/>
    <property type="match status" value="1"/>
</dbReference>
<dbReference type="Proteomes" id="UP001327560">
    <property type="component" value="Chromosome 7"/>
</dbReference>
<protein>
    <submittedName>
        <fullName evidence="4">Serine/threonine-protein phosphatase 6 regulatory subunit 3</fullName>
    </submittedName>
</protein>
<evidence type="ECO:0000256" key="3">
    <source>
        <dbReference type="SAM" id="MobiDB-lite"/>
    </source>
</evidence>
<accession>A0AAQ3KTM5</accession>
<reference evidence="4 5" key="1">
    <citation type="submission" date="2023-10" db="EMBL/GenBank/DDBJ databases">
        <title>Chromosome-scale genome assembly provides insights into flower coloration mechanisms of Canna indica.</title>
        <authorList>
            <person name="Li C."/>
        </authorList>
    </citation>
    <scope>NUCLEOTIDE SEQUENCE [LARGE SCALE GENOMIC DNA]</scope>
    <source>
        <tissue evidence="4">Flower</tissue>
    </source>
</reference>
<feature type="region of interest" description="Disordered" evidence="3">
    <location>
        <begin position="701"/>
        <end position="750"/>
    </location>
</feature>
<sequence length="814" mass="91071">MFWRIPNLPASSPVEFILDKESFTLEELLDEEEIIQECKALNTRLINFLRDRAQVEQLLQYIIEDAPEDADNKRAFKFPFIACEIFTCEIDVILKTLVEDEDLMNRLFSFIEPNRTHSSMLAGYFSKVVVCLMLRKTASLMTYVQTHEAVFHHLVDLIGITSIMEILIRLVGADDHTHPNYMDIMQWLADSNLLEMVVDKLSPFHSAEVNGNAAEVLVAIIRNTPSALAAKLSSQSSVSRIFSHALENSSSKSSLVHSLSVCIVLLDPKRSVSAVSVNYIRNQHLYAPFCHVEPETIHAMLTHLDALHKLLNISSEINTLPTTYGELHPPFGKHRLKVVEFMAVLLEVGGEAAEKELIQSGTIQIILDLFFKYPFNNSLHHHVENLVISCLESKNTAIVDHLFRDCGTIVRFLQADQNPFLSGDSSAITVPACGRQPIRAGNIGHITRICNKLVQLGSSNDHIRSYLQESEEWMNWQTHVLRERNTVENVYHWACGRPTSLQERTRDSDDEELHDRDYDVTALANNLNQAFRYRVYENDDMDEDVYLDEGSSGVVISSLRLGGDDQSCLFTNSNWFAFQDESPTEPMTITTVDRMDDISLNDTPGGGDSSDDEVVIGVEELSKAAIPENNYSSSDAGLMAHGTSKVDECLNELSTDVTKLNVADDVSLFRFDTTENEDLFSDQQLPEWVGWREASDIHVDESTDVSTQSDSVEGGLSTPSVSRVALAGENTPRASESGEPSKQAETSSSLFEEDAEFVGVDFEEGRAMNGDVGAPKRSFVLEAPELPKPHEDGTAMEFSKSHWRMEPEVGIVQE</sequence>
<name>A0AAQ3KTM5_9LILI</name>
<organism evidence="4 5">
    <name type="scientific">Canna indica</name>
    <name type="common">Indian-shot</name>
    <dbReference type="NCBI Taxonomy" id="4628"/>
    <lineage>
        <taxon>Eukaryota</taxon>
        <taxon>Viridiplantae</taxon>
        <taxon>Streptophyta</taxon>
        <taxon>Embryophyta</taxon>
        <taxon>Tracheophyta</taxon>
        <taxon>Spermatophyta</taxon>
        <taxon>Magnoliopsida</taxon>
        <taxon>Liliopsida</taxon>
        <taxon>Zingiberales</taxon>
        <taxon>Cannaceae</taxon>
        <taxon>Canna</taxon>
    </lineage>
</organism>
<feature type="compositionally biased region" description="Polar residues" evidence="3">
    <location>
        <begin position="704"/>
        <end position="721"/>
    </location>
</feature>
<evidence type="ECO:0000313" key="5">
    <source>
        <dbReference type="Proteomes" id="UP001327560"/>
    </source>
</evidence>